<dbReference type="Pfam" id="PF04350">
    <property type="entry name" value="PilO"/>
    <property type="match status" value="1"/>
</dbReference>
<feature type="transmembrane region" description="Helical" evidence="2">
    <location>
        <begin position="28"/>
        <end position="50"/>
    </location>
</feature>
<evidence type="ECO:0000256" key="2">
    <source>
        <dbReference type="SAM" id="Phobius"/>
    </source>
</evidence>
<accession>A0ABP7PU25</accession>
<protein>
    <submittedName>
        <fullName evidence="3">Type 4a pilus biogenesis protein PilO</fullName>
    </submittedName>
</protein>
<comment type="caution">
    <text evidence="3">The sequence shown here is derived from an EMBL/GenBank/DDBJ whole genome shotgun (WGS) entry which is preliminary data.</text>
</comment>
<evidence type="ECO:0000313" key="4">
    <source>
        <dbReference type="Proteomes" id="UP001501337"/>
    </source>
</evidence>
<reference evidence="4" key="1">
    <citation type="journal article" date="2019" name="Int. J. Syst. Evol. Microbiol.">
        <title>The Global Catalogue of Microorganisms (GCM) 10K type strain sequencing project: providing services to taxonomists for standard genome sequencing and annotation.</title>
        <authorList>
            <consortium name="The Broad Institute Genomics Platform"/>
            <consortium name="The Broad Institute Genome Sequencing Center for Infectious Disease"/>
            <person name="Wu L."/>
            <person name="Ma J."/>
        </authorList>
    </citation>
    <scope>NUCLEOTIDE SEQUENCE [LARGE SCALE GENOMIC DNA]</scope>
    <source>
        <strain evidence="4">JCM 17555</strain>
    </source>
</reference>
<dbReference type="EMBL" id="BAABBO010000014">
    <property type="protein sequence ID" value="GAA3971288.1"/>
    <property type="molecule type" value="Genomic_DNA"/>
</dbReference>
<keyword evidence="2" id="KW-0472">Membrane</keyword>
<keyword evidence="2" id="KW-0812">Transmembrane</keyword>
<evidence type="ECO:0000313" key="3">
    <source>
        <dbReference type="EMBL" id="GAA3971288.1"/>
    </source>
</evidence>
<dbReference type="PANTHER" id="PTHR39555:SF1">
    <property type="entry name" value="TYPE IV PILUS INNER MEMBRANE COMPONENT PILO"/>
    <property type="match status" value="1"/>
</dbReference>
<keyword evidence="2" id="KW-1133">Transmembrane helix</keyword>
<keyword evidence="4" id="KW-1185">Reference proteome</keyword>
<name>A0ABP7PU25_9GAMM</name>
<dbReference type="PANTHER" id="PTHR39555">
    <property type="entry name" value="FIMBRIAL ASSEMBLY PROTEIN PILO-LIKE PROTEIN-RELATED"/>
    <property type="match status" value="1"/>
</dbReference>
<evidence type="ECO:0000256" key="1">
    <source>
        <dbReference type="SAM" id="Coils"/>
    </source>
</evidence>
<sequence length="208" mass="22881">MSFADSLEKLKEFDVNDLDFNNAGEWPVAAKVVTSLVLLAAVLGGVYYFLIQDMEATYAASQQKEVELRQEYASKAAQVANLEEYKTQMVEMQQTFGALLKQLPSETEVPGLLEDISGVGSTAGLQLDSIQLNPEISREFYVELPITIDLTGEYHDIAAFVSGVAGLPRIVTLHDFTITRNAGQDSAEADRLSMRILAKTYRYSGGDQ</sequence>
<dbReference type="InterPro" id="IPR007445">
    <property type="entry name" value="PilO"/>
</dbReference>
<proteinExistence type="predicted"/>
<organism evidence="3 4">
    <name type="scientific">Allohahella marinimesophila</name>
    <dbReference type="NCBI Taxonomy" id="1054972"/>
    <lineage>
        <taxon>Bacteria</taxon>
        <taxon>Pseudomonadati</taxon>
        <taxon>Pseudomonadota</taxon>
        <taxon>Gammaproteobacteria</taxon>
        <taxon>Oceanospirillales</taxon>
        <taxon>Hahellaceae</taxon>
        <taxon>Allohahella</taxon>
    </lineage>
</organism>
<feature type="coiled-coil region" evidence="1">
    <location>
        <begin position="51"/>
        <end position="102"/>
    </location>
</feature>
<dbReference type="Gene3D" id="1.10.287.540">
    <property type="entry name" value="Helix hairpin bin"/>
    <property type="match status" value="1"/>
</dbReference>
<dbReference type="Gene3D" id="3.30.70.60">
    <property type="match status" value="1"/>
</dbReference>
<keyword evidence="1" id="KW-0175">Coiled coil</keyword>
<gene>
    <name evidence="3" type="primary">pilO</name>
    <name evidence="3" type="ORF">GCM10022278_30890</name>
</gene>
<dbReference type="InterPro" id="IPR014717">
    <property type="entry name" value="Transl_elong_EF1B/ribsomal_bS6"/>
</dbReference>
<dbReference type="RefSeq" id="WP_344807991.1">
    <property type="nucleotide sequence ID" value="NZ_BAABBO010000014.1"/>
</dbReference>
<dbReference type="Proteomes" id="UP001501337">
    <property type="component" value="Unassembled WGS sequence"/>
</dbReference>
<dbReference type="PIRSF" id="PIRSF016482">
    <property type="entry name" value="PilO"/>
    <property type="match status" value="1"/>
</dbReference>